<dbReference type="GO" id="GO:0043200">
    <property type="term" value="P:response to amino acid"/>
    <property type="evidence" value="ECO:0007669"/>
    <property type="project" value="TreeGrafter"/>
</dbReference>
<comment type="caution">
    <text evidence="5">The sequence shown here is derived from an EMBL/GenBank/DDBJ whole genome shotgun (WGS) entry which is preliminary data.</text>
</comment>
<dbReference type="Pfam" id="PF13412">
    <property type="entry name" value="HTH_24"/>
    <property type="match status" value="1"/>
</dbReference>
<dbReference type="InterPro" id="IPR036388">
    <property type="entry name" value="WH-like_DNA-bd_sf"/>
</dbReference>
<evidence type="ECO:0000256" key="3">
    <source>
        <dbReference type="ARBA" id="ARBA00023163"/>
    </source>
</evidence>
<gene>
    <name evidence="5" type="ORF">HNR48_003543</name>
</gene>
<organism evidence="5 6">
    <name type="scientific">Pseudoteredinibacter isoporae</name>
    <dbReference type="NCBI Taxonomy" id="570281"/>
    <lineage>
        <taxon>Bacteria</taxon>
        <taxon>Pseudomonadati</taxon>
        <taxon>Pseudomonadota</taxon>
        <taxon>Gammaproteobacteria</taxon>
        <taxon>Cellvibrionales</taxon>
        <taxon>Cellvibrionaceae</taxon>
        <taxon>Pseudoteredinibacter</taxon>
    </lineage>
</organism>
<dbReference type="SUPFAM" id="SSF46785">
    <property type="entry name" value="Winged helix' DNA-binding domain"/>
    <property type="match status" value="1"/>
</dbReference>
<keyword evidence="6" id="KW-1185">Reference proteome</keyword>
<dbReference type="SUPFAM" id="SSF54909">
    <property type="entry name" value="Dimeric alpha+beta barrel"/>
    <property type="match status" value="1"/>
</dbReference>
<reference evidence="5 6" key="1">
    <citation type="submission" date="2020-08" db="EMBL/GenBank/DDBJ databases">
        <title>Genomic Encyclopedia of Type Strains, Phase IV (KMG-IV): sequencing the most valuable type-strain genomes for metagenomic binning, comparative biology and taxonomic classification.</title>
        <authorList>
            <person name="Goeker M."/>
        </authorList>
    </citation>
    <scope>NUCLEOTIDE SEQUENCE [LARGE SCALE GENOMIC DNA]</scope>
    <source>
        <strain evidence="5 6">DSM 22368</strain>
    </source>
</reference>
<sequence>MKVVSELDRQLIQLLSGNARASVAELARELSVTRATVQNHIQQLQQQGIIQGYTLRLSNAYRGTMIEAHVSIATEQRKVSQLCRKLQTMEDVRSLYSISGEFDLVAIIKSSSTESLDQAVDHISELDGVIRTQTSVVLSTKFER</sequence>
<dbReference type="InterPro" id="IPR011008">
    <property type="entry name" value="Dimeric_a/b-barrel"/>
</dbReference>
<keyword evidence="2 5" id="KW-0238">DNA-binding</keyword>
<protein>
    <submittedName>
        <fullName evidence="5">DNA-binding Lrp family transcriptional regulator</fullName>
    </submittedName>
</protein>
<dbReference type="InterPro" id="IPR019888">
    <property type="entry name" value="Tscrpt_reg_AsnC-like"/>
</dbReference>
<keyword evidence="3" id="KW-0804">Transcription</keyword>
<evidence type="ECO:0000256" key="2">
    <source>
        <dbReference type="ARBA" id="ARBA00023125"/>
    </source>
</evidence>
<evidence type="ECO:0000313" key="5">
    <source>
        <dbReference type="EMBL" id="MBB6523241.1"/>
    </source>
</evidence>
<name>A0A7X0JXI5_9GAMM</name>
<dbReference type="PANTHER" id="PTHR30154">
    <property type="entry name" value="LEUCINE-RESPONSIVE REGULATORY PROTEIN"/>
    <property type="match status" value="1"/>
</dbReference>
<dbReference type="AlphaFoldDB" id="A0A7X0JXI5"/>
<dbReference type="Gene3D" id="3.30.70.920">
    <property type="match status" value="1"/>
</dbReference>
<dbReference type="GO" id="GO:0005829">
    <property type="term" value="C:cytosol"/>
    <property type="evidence" value="ECO:0007669"/>
    <property type="project" value="TreeGrafter"/>
</dbReference>
<dbReference type="InParanoid" id="A0A7X0JXI5"/>
<dbReference type="Gene3D" id="1.10.10.10">
    <property type="entry name" value="Winged helix-like DNA-binding domain superfamily/Winged helix DNA-binding domain"/>
    <property type="match status" value="1"/>
</dbReference>
<accession>A0A7X0JXI5</accession>
<evidence type="ECO:0000256" key="1">
    <source>
        <dbReference type="ARBA" id="ARBA00023015"/>
    </source>
</evidence>
<dbReference type="RefSeq" id="WP_166843663.1">
    <property type="nucleotide sequence ID" value="NZ_JAAONY010000003.1"/>
</dbReference>
<proteinExistence type="predicted"/>
<evidence type="ECO:0000259" key="4">
    <source>
        <dbReference type="PROSITE" id="PS50956"/>
    </source>
</evidence>
<dbReference type="InterPro" id="IPR036390">
    <property type="entry name" value="WH_DNA-bd_sf"/>
</dbReference>
<dbReference type="InterPro" id="IPR019887">
    <property type="entry name" value="Tscrpt_reg_AsnC/Lrp_C"/>
</dbReference>
<dbReference type="SMART" id="SM00344">
    <property type="entry name" value="HTH_ASNC"/>
    <property type="match status" value="1"/>
</dbReference>
<dbReference type="FunCoup" id="A0A7X0JXI5">
    <property type="interactions" value="12"/>
</dbReference>
<keyword evidence="1" id="KW-0805">Transcription regulation</keyword>
<dbReference type="GO" id="GO:0043565">
    <property type="term" value="F:sequence-specific DNA binding"/>
    <property type="evidence" value="ECO:0007669"/>
    <property type="project" value="InterPro"/>
</dbReference>
<dbReference type="Pfam" id="PF01037">
    <property type="entry name" value="AsnC_trans_reg"/>
    <property type="match status" value="1"/>
</dbReference>
<dbReference type="Proteomes" id="UP000528457">
    <property type="component" value="Unassembled WGS sequence"/>
</dbReference>
<dbReference type="InterPro" id="IPR000485">
    <property type="entry name" value="AsnC-type_HTH_dom"/>
</dbReference>
<dbReference type="PRINTS" id="PR00033">
    <property type="entry name" value="HTHASNC"/>
</dbReference>
<feature type="domain" description="HTH asnC-type" evidence="4">
    <location>
        <begin position="4"/>
        <end position="65"/>
    </location>
</feature>
<evidence type="ECO:0000313" key="6">
    <source>
        <dbReference type="Proteomes" id="UP000528457"/>
    </source>
</evidence>
<dbReference type="EMBL" id="JACHHT010000003">
    <property type="protein sequence ID" value="MBB6523241.1"/>
    <property type="molecule type" value="Genomic_DNA"/>
</dbReference>
<dbReference type="PROSITE" id="PS50956">
    <property type="entry name" value="HTH_ASNC_2"/>
    <property type="match status" value="1"/>
</dbReference>
<dbReference type="PANTHER" id="PTHR30154:SF53">
    <property type="entry name" value="HTH-TYPE TRANSCRIPTIONAL REGULATOR LRPC"/>
    <property type="match status" value="1"/>
</dbReference>